<dbReference type="PROSITE" id="PS00211">
    <property type="entry name" value="ABC_TRANSPORTER_1"/>
    <property type="match status" value="1"/>
</dbReference>
<comment type="caution">
    <text evidence="10">The sequence shown here is derived from an EMBL/GenBank/DDBJ whole genome shotgun (WGS) entry which is preliminary data.</text>
</comment>
<keyword evidence="8" id="KW-0472">Membrane</keyword>
<dbReference type="PANTHER" id="PTHR42781">
    <property type="entry name" value="SPERMIDINE/PUTRESCINE IMPORT ATP-BINDING PROTEIN POTA"/>
    <property type="match status" value="1"/>
</dbReference>
<evidence type="ECO:0000259" key="9">
    <source>
        <dbReference type="PROSITE" id="PS50893"/>
    </source>
</evidence>
<dbReference type="GO" id="GO:0005524">
    <property type="term" value="F:ATP binding"/>
    <property type="evidence" value="ECO:0007669"/>
    <property type="project" value="UniProtKB-KW"/>
</dbReference>
<dbReference type="GO" id="GO:0015697">
    <property type="term" value="P:quaternary ammonium group transport"/>
    <property type="evidence" value="ECO:0007669"/>
    <property type="project" value="UniProtKB-ARBA"/>
</dbReference>
<dbReference type="InterPro" id="IPR050093">
    <property type="entry name" value="ABC_SmlMolc_Importer"/>
</dbReference>
<sequence length="351" mass="38530">MKAPLLSIENLACGYHQQAVVKDLSLSLAAGEIACLLGPSGCGKTTTLRAIAGLEPVTAGSIRIQDRLVSSHHHQMPPEQRGLGMVFQEHALFPHLTVADNVAFGLRKLPSNEKAKRVRECLARVRLDDMEARYPHELSGGQQQRVALARALAPRPALLLLDEPFASLDLDLRRQLAQELGDILREENVTTLMVTHDQEEAFALADRVGVMRHGNLEQWDSPYNIYHAPANRFVAEFAGYGAFLRGKVTDSHSVQTSLGELTGRHQDSLLPGTEVDVLLRPEDIVADETASLALPITRRQFTGASILYHLRVSASETLLCQTDSHTNVLEGDTLHVRLGTKHLVSFAVNSE</sequence>
<evidence type="ECO:0000313" key="10">
    <source>
        <dbReference type="EMBL" id="KGD65329.1"/>
    </source>
</evidence>
<dbReference type="AlphaFoldDB" id="A0A095SLU7"/>
<dbReference type="PANTHER" id="PTHR42781:SF4">
    <property type="entry name" value="SPERMIDINE_PUTRESCINE IMPORT ATP-BINDING PROTEIN POTA"/>
    <property type="match status" value="1"/>
</dbReference>
<dbReference type="Gene3D" id="3.40.50.300">
    <property type="entry name" value="P-loop containing nucleotide triphosphate hydrolases"/>
    <property type="match status" value="1"/>
</dbReference>
<keyword evidence="4" id="KW-0547">Nucleotide-binding</keyword>
<proteinExistence type="predicted"/>
<dbReference type="Pfam" id="PF00005">
    <property type="entry name" value="ABC_tran"/>
    <property type="match status" value="1"/>
</dbReference>
<evidence type="ECO:0000256" key="6">
    <source>
        <dbReference type="ARBA" id="ARBA00023004"/>
    </source>
</evidence>
<dbReference type="SUPFAM" id="SSF52540">
    <property type="entry name" value="P-loop containing nucleoside triphosphate hydrolases"/>
    <property type="match status" value="1"/>
</dbReference>
<evidence type="ECO:0000256" key="2">
    <source>
        <dbReference type="ARBA" id="ARBA00022475"/>
    </source>
</evidence>
<dbReference type="STRING" id="1177154.Y5S_01222"/>
<dbReference type="GO" id="GO:0043190">
    <property type="term" value="C:ATP-binding cassette (ABC) transporter complex"/>
    <property type="evidence" value="ECO:0007669"/>
    <property type="project" value="InterPro"/>
</dbReference>
<evidence type="ECO:0000256" key="7">
    <source>
        <dbReference type="ARBA" id="ARBA00023065"/>
    </source>
</evidence>
<dbReference type="InterPro" id="IPR003593">
    <property type="entry name" value="AAA+_ATPase"/>
</dbReference>
<dbReference type="InterPro" id="IPR017871">
    <property type="entry name" value="ABC_transporter-like_CS"/>
</dbReference>
<dbReference type="InterPro" id="IPR003439">
    <property type="entry name" value="ABC_transporter-like_ATP-bd"/>
</dbReference>
<dbReference type="GO" id="GO:0016887">
    <property type="term" value="F:ATP hydrolysis activity"/>
    <property type="evidence" value="ECO:0007669"/>
    <property type="project" value="InterPro"/>
</dbReference>
<dbReference type="EMBL" id="ARXV01000004">
    <property type="protein sequence ID" value="KGD65329.1"/>
    <property type="molecule type" value="Genomic_DNA"/>
</dbReference>
<feature type="domain" description="ABC transporter" evidence="9">
    <location>
        <begin position="6"/>
        <end position="238"/>
    </location>
</feature>
<evidence type="ECO:0000256" key="3">
    <source>
        <dbReference type="ARBA" id="ARBA00022496"/>
    </source>
</evidence>
<keyword evidence="2" id="KW-1003">Cell membrane</keyword>
<evidence type="ECO:0000313" key="11">
    <source>
        <dbReference type="Proteomes" id="UP000029444"/>
    </source>
</evidence>
<dbReference type="OrthoDB" id="9802264at2"/>
<dbReference type="PROSITE" id="PS50893">
    <property type="entry name" value="ABC_TRANSPORTER_2"/>
    <property type="match status" value="1"/>
</dbReference>
<dbReference type="RefSeq" id="WP_035231349.1">
    <property type="nucleotide sequence ID" value="NZ_ARXV01000004.1"/>
</dbReference>
<keyword evidence="3" id="KW-0410">Iron transport</keyword>
<evidence type="ECO:0000256" key="8">
    <source>
        <dbReference type="ARBA" id="ARBA00023136"/>
    </source>
</evidence>
<dbReference type="Proteomes" id="UP000029444">
    <property type="component" value="Unassembled WGS sequence"/>
</dbReference>
<dbReference type="FunFam" id="3.40.50.300:FF:000425">
    <property type="entry name" value="Probable ABC transporter, ATP-binding subunit"/>
    <property type="match status" value="1"/>
</dbReference>
<dbReference type="PATRIC" id="fig|1177154.3.peg.1242"/>
<evidence type="ECO:0000256" key="1">
    <source>
        <dbReference type="ARBA" id="ARBA00022448"/>
    </source>
</evidence>
<keyword evidence="6" id="KW-0408">Iron</keyword>
<dbReference type="Gene3D" id="2.40.50.100">
    <property type="match status" value="1"/>
</dbReference>
<dbReference type="SUPFAM" id="SSF50331">
    <property type="entry name" value="MOP-like"/>
    <property type="match status" value="1"/>
</dbReference>
<dbReference type="eggNOG" id="COG3842">
    <property type="taxonomic scope" value="Bacteria"/>
</dbReference>
<dbReference type="SMART" id="SM00382">
    <property type="entry name" value="AAA"/>
    <property type="match status" value="1"/>
</dbReference>
<keyword evidence="1" id="KW-0813">Transport</keyword>
<dbReference type="GO" id="GO:0015408">
    <property type="term" value="F:ABC-type ferric iron transporter activity"/>
    <property type="evidence" value="ECO:0007669"/>
    <property type="project" value="InterPro"/>
</dbReference>
<organism evidence="10 11">
    <name type="scientific">Alcanivorax nanhaiticus</name>
    <dbReference type="NCBI Taxonomy" id="1177154"/>
    <lineage>
        <taxon>Bacteria</taxon>
        <taxon>Pseudomonadati</taxon>
        <taxon>Pseudomonadota</taxon>
        <taxon>Gammaproteobacteria</taxon>
        <taxon>Oceanospirillales</taxon>
        <taxon>Alcanivoracaceae</taxon>
        <taxon>Alcanivorax</taxon>
    </lineage>
</organism>
<dbReference type="InterPro" id="IPR013611">
    <property type="entry name" value="Transp-assoc_OB_typ2"/>
</dbReference>
<evidence type="ECO:0000256" key="5">
    <source>
        <dbReference type="ARBA" id="ARBA00022840"/>
    </source>
</evidence>
<name>A0A095SLU7_9GAMM</name>
<protein>
    <submittedName>
        <fullName evidence="10">ABC transporter ATP-binding protein</fullName>
    </submittedName>
</protein>
<keyword evidence="11" id="KW-1185">Reference proteome</keyword>
<dbReference type="CDD" id="cd03259">
    <property type="entry name" value="ABC_Carb_Solutes_like"/>
    <property type="match status" value="1"/>
</dbReference>
<dbReference type="Pfam" id="PF08402">
    <property type="entry name" value="TOBE_2"/>
    <property type="match status" value="1"/>
</dbReference>
<dbReference type="InterPro" id="IPR008995">
    <property type="entry name" value="Mo/tungstate-bd_C_term_dom"/>
</dbReference>
<reference evidence="10 11" key="1">
    <citation type="submission" date="2012-09" db="EMBL/GenBank/DDBJ databases">
        <title>Genome Sequence of alkane-degrading Bacterium Alcanivorax sp. 19-m-6.</title>
        <authorList>
            <person name="Lai Q."/>
            <person name="Shao Z."/>
        </authorList>
    </citation>
    <scope>NUCLEOTIDE SEQUENCE [LARGE SCALE GENOMIC DNA]</scope>
    <source>
        <strain evidence="10 11">19-m-6</strain>
    </source>
</reference>
<accession>A0A095SLU7</accession>
<evidence type="ECO:0000256" key="4">
    <source>
        <dbReference type="ARBA" id="ARBA00022741"/>
    </source>
</evidence>
<gene>
    <name evidence="10" type="ORF">Y5S_01222</name>
</gene>
<dbReference type="InterPro" id="IPR027417">
    <property type="entry name" value="P-loop_NTPase"/>
</dbReference>
<dbReference type="InterPro" id="IPR015853">
    <property type="entry name" value="ABC_transpr_FbpC"/>
</dbReference>
<keyword evidence="5 10" id="KW-0067">ATP-binding</keyword>
<keyword evidence="7" id="KW-0406">Ion transport</keyword>